<sequence>MKRASQSVEPADAESTVTPADPNATPPEAGSLPSAGQQPAENSAAQAPNTQAEDSLPGRPAAEVVPEVPTFSGFQGSPAVDDGASSNDGDSSREPGTRRIIQEEDDTFATLDTKTDARFIVPFEAGFSLQGTNNDIISKIMAASQTDLQVRGGVNARRMIIKVAGTISAIRDAIELLMQHWGQNPTGRELSTASGDRLRLRMLVPKVLSGKVIGFRGANIKAIEAETGCYVRLEARSNLSKMYNSREVQMAGPPAALGAAVVRVLQTVACEKSYQREMLHNDHPKLVIPIPDEAVGRIIGTSGANLRNLSQRYGVSLAVSGKDNFIPGTRFRKLMVTGTTEAQRAVEAEVIEAMREVALDDGIELENTGSYTENPEDEEIPTFMDSSQRRPVSM</sequence>
<dbReference type="PROSITE" id="PS50084">
    <property type="entry name" value="KH_TYPE_1"/>
    <property type="match status" value="2"/>
</dbReference>
<proteinExistence type="predicted"/>
<evidence type="ECO:0000256" key="1">
    <source>
        <dbReference type="ARBA" id="ARBA00022737"/>
    </source>
</evidence>
<reference evidence="5 6" key="1">
    <citation type="journal article" date="2024" name="Nat. Commun.">
        <title>Phylogenomics reveals the evolutionary origins of lichenization in chlorophyte algae.</title>
        <authorList>
            <person name="Puginier C."/>
            <person name="Libourel C."/>
            <person name="Otte J."/>
            <person name="Skaloud P."/>
            <person name="Haon M."/>
            <person name="Grisel S."/>
            <person name="Petersen M."/>
            <person name="Berrin J.G."/>
            <person name="Delaux P.M."/>
            <person name="Dal Grande F."/>
            <person name="Keller J."/>
        </authorList>
    </citation>
    <scope>NUCLEOTIDE SEQUENCE [LARGE SCALE GENOMIC DNA]</scope>
    <source>
        <strain evidence="5 6">SAG 2145</strain>
    </source>
</reference>
<comment type="caution">
    <text evidence="5">The sequence shown here is derived from an EMBL/GenBank/DDBJ whole genome shotgun (WGS) entry which is preliminary data.</text>
</comment>
<evidence type="ECO:0000256" key="2">
    <source>
        <dbReference type="PROSITE-ProRule" id="PRU00117"/>
    </source>
</evidence>
<feature type="domain" description="K Homology" evidence="4">
    <location>
        <begin position="282"/>
        <end position="355"/>
    </location>
</feature>
<dbReference type="AlphaFoldDB" id="A0AAW1QX96"/>
<feature type="domain" description="K Homology" evidence="4">
    <location>
        <begin position="196"/>
        <end position="269"/>
    </location>
</feature>
<dbReference type="Gene3D" id="3.30.310.210">
    <property type="match status" value="1"/>
</dbReference>
<dbReference type="GO" id="GO:0003723">
    <property type="term" value="F:RNA binding"/>
    <property type="evidence" value="ECO:0007669"/>
    <property type="project" value="UniProtKB-UniRule"/>
</dbReference>
<dbReference type="Gene3D" id="3.30.1370.10">
    <property type="entry name" value="K Homology domain, type 1"/>
    <property type="match status" value="1"/>
</dbReference>
<accession>A0AAW1QX96</accession>
<evidence type="ECO:0000259" key="4">
    <source>
        <dbReference type="SMART" id="SM00322"/>
    </source>
</evidence>
<keyword evidence="2" id="KW-0694">RNA-binding</keyword>
<feature type="compositionally biased region" description="Basic and acidic residues" evidence="3">
    <location>
        <begin position="90"/>
        <end position="102"/>
    </location>
</feature>
<dbReference type="InterPro" id="IPR004088">
    <property type="entry name" value="KH_dom_type_1"/>
</dbReference>
<organism evidence="5 6">
    <name type="scientific">Apatococcus lobatus</name>
    <dbReference type="NCBI Taxonomy" id="904363"/>
    <lineage>
        <taxon>Eukaryota</taxon>
        <taxon>Viridiplantae</taxon>
        <taxon>Chlorophyta</taxon>
        <taxon>core chlorophytes</taxon>
        <taxon>Trebouxiophyceae</taxon>
        <taxon>Chlorellales</taxon>
        <taxon>Chlorellaceae</taxon>
        <taxon>Apatococcus</taxon>
    </lineage>
</organism>
<evidence type="ECO:0000256" key="3">
    <source>
        <dbReference type="SAM" id="MobiDB-lite"/>
    </source>
</evidence>
<dbReference type="PANTHER" id="PTHR10288">
    <property type="entry name" value="KH DOMAIN CONTAINING RNA BINDING PROTEIN"/>
    <property type="match status" value="1"/>
</dbReference>
<feature type="compositionally biased region" description="Polar residues" evidence="3">
    <location>
        <begin position="34"/>
        <end position="53"/>
    </location>
</feature>
<feature type="region of interest" description="Disordered" evidence="3">
    <location>
        <begin position="1"/>
        <end position="104"/>
    </location>
</feature>
<evidence type="ECO:0000313" key="5">
    <source>
        <dbReference type="EMBL" id="KAK9826076.1"/>
    </source>
</evidence>
<dbReference type="SMART" id="SM00322">
    <property type="entry name" value="KH"/>
    <property type="match status" value="2"/>
</dbReference>
<feature type="compositionally biased region" description="Polar residues" evidence="3">
    <location>
        <begin position="384"/>
        <end position="394"/>
    </location>
</feature>
<dbReference type="Proteomes" id="UP001438707">
    <property type="component" value="Unassembled WGS sequence"/>
</dbReference>
<name>A0AAW1QX96_9CHLO</name>
<dbReference type="SUPFAM" id="SSF54791">
    <property type="entry name" value="Eukaryotic type KH-domain (KH-domain type I)"/>
    <property type="match status" value="2"/>
</dbReference>
<evidence type="ECO:0000313" key="6">
    <source>
        <dbReference type="Proteomes" id="UP001438707"/>
    </source>
</evidence>
<gene>
    <name evidence="5" type="ORF">WJX74_010689</name>
</gene>
<keyword evidence="6" id="KW-1185">Reference proteome</keyword>
<dbReference type="InterPro" id="IPR036612">
    <property type="entry name" value="KH_dom_type_1_sf"/>
</dbReference>
<protein>
    <recommendedName>
        <fullName evidence="4">K Homology domain-containing protein</fullName>
    </recommendedName>
</protein>
<feature type="region of interest" description="Disordered" evidence="3">
    <location>
        <begin position="364"/>
        <end position="394"/>
    </location>
</feature>
<dbReference type="Pfam" id="PF00013">
    <property type="entry name" value="KH_1"/>
    <property type="match status" value="2"/>
</dbReference>
<keyword evidence="1" id="KW-0677">Repeat</keyword>
<dbReference type="CDD" id="cd00105">
    <property type="entry name" value="KH-I"/>
    <property type="match status" value="1"/>
</dbReference>
<dbReference type="InterPro" id="IPR004087">
    <property type="entry name" value="KH_dom"/>
</dbReference>
<dbReference type="EMBL" id="JALJOS010000022">
    <property type="protein sequence ID" value="KAK9826076.1"/>
    <property type="molecule type" value="Genomic_DNA"/>
</dbReference>